<accession>A0A370NXQ1</accession>
<evidence type="ECO:0000256" key="2">
    <source>
        <dbReference type="SAM" id="MobiDB-lite"/>
    </source>
</evidence>
<dbReference type="Gene3D" id="1.10.260.40">
    <property type="entry name" value="lambda repressor-like DNA-binding domains"/>
    <property type="match status" value="1"/>
</dbReference>
<dbReference type="EMBL" id="QKWJ01000009">
    <property type="protein sequence ID" value="RDK10386.1"/>
    <property type="molecule type" value="Genomic_DNA"/>
</dbReference>
<dbReference type="CDD" id="cd00093">
    <property type="entry name" value="HTH_XRE"/>
    <property type="match status" value="1"/>
</dbReference>
<comment type="caution">
    <text evidence="4">The sequence shown here is derived from an EMBL/GenBank/DDBJ whole genome shotgun (WGS) entry which is preliminary data.</text>
</comment>
<dbReference type="NCBIfam" id="TIGR02607">
    <property type="entry name" value="antidote_HigA"/>
    <property type="match status" value="1"/>
</dbReference>
<dbReference type="InterPro" id="IPR010982">
    <property type="entry name" value="Lambda_DNA-bd_dom_sf"/>
</dbReference>
<evidence type="ECO:0000259" key="3">
    <source>
        <dbReference type="PROSITE" id="PS50943"/>
    </source>
</evidence>
<name>A0A370NXQ1_9BURK</name>
<keyword evidence="1" id="KW-0238">DNA-binding</keyword>
<evidence type="ECO:0000256" key="1">
    <source>
        <dbReference type="ARBA" id="ARBA00023125"/>
    </source>
</evidence>
<dbReference type="PROSITE" id="PS50943">
    <property type="entry name" value="HTH_CROC1"/>
    <property type="match status" value="1"/>
</dbReference>
<evidence type="ECO:0000313" key="5">
    <source>
        <dbReference type="Proteomes" id="UP000255165"/>
    </source>
</evidence>
<proteinExistence type="predicted"/>
<feature type="compositionally biased region" description="Low complexity" evidence="2">
    <location>
        <begin position="102"/>
        <end position="113"/>
    </location>
</feature>
<dbReference type="InterPro" id="IPR013430">
    <property type="entry name" value="Toxin_antidote_HigA"/>
</dbReference>
<reference evidence="5" key="1">
    <citation type="submission" date="2018-06" db="EMBL/GenBank/DDBJ databases">
        <authorList>
            <person name="Feng T."/>
            <person name="Jeon C.O."/>
        </authorList>
    </citation>
    <scope>NUCLEOTIDE SEQUENCE [LARGE SCALE GENOMIC DNA]</scope>
    <source>
        <strain evidence="5">S23</strain>
    </source>
</reference>
<dbReference type="RefSeq" id="WP_115014759.1">
    <property type="nucleotide sequence ID" value="NZ_QKWJ01000009.1"/>
</dbReference>
<dbReference type="PANTHER" id="PTHR36924:SF1">
    <property type="entry name" value="ANTITOXIN HIGA-1"/>
    <property type="match status" value="1"/>
</dbReference>
<dbReference type="SMART" id="SM00530">
    <property type="entry name" value="HTH_XRE"/>
    <property type="match status" value="1"/>
</dbReference>
<dbReference type="Proteomes" id="UP000255165">
    <property type="component" value="Unassembled WGS sequence"/>
</dbReference>
<feature type="domain" description="HTH cro/C1-type" evidence="3">
    <location>
        <begin position="25"/>
        <end position="72"/>
    </location>
</feature>
<dbReference type="GO" id="GO:0003677">
    <property type="term" value="F:DNA binding"/>
    <property type="evidence" value="ECO:0007669"/>
    <property type="project" value="UniProtKB-KW"/>
</dbReference>
<dbReference type="AlphaFoldDB" id="A0A370NXQ1"/>
<organism evidence="4 5">
    <name type="scientific">Cupriavidus lacunae</name>
    <dbReference type="NCBI Taxonomy" id="2666307"/>
    <lineage>
        <taxon>Bacteria</taxon>
        <taxon>Pseudomonadati</taxon>
        <taxon>Pseudomonadota</taxon>
        <taxon>Betaproteobacteria</taxon>
        <taxon>Burkholderiales</taxon>
        <taxon>Burkholderiaceae</taxon>
        <taxon>Cupriavidus</taxon>
    </lineage>
</organism>
<dbReference type="InterPro" id="IPR001387">
    <property type="entry name" value="Cro/C1-type_HTH"/>
</dbReference>
<dbReference type="SUPFAM" id="SSF47413">
    <property type="entry name" value="lambda repressor-like DNA-binding domains"/>
    <property type="match status" value="1"/>
</dbReference>
<dbReference type="Pfam" id="PF01381">
    <property type="entry name" value="HTH_3"/>
    <property type="match status" value="1"/>
</dbReference>
<sequence>MAYFKDGMPPIHPGEILREEYLVPLDMSANALAVALRVTAARINEIVREERGITPDTALRLARYFGGDARSWLNLQVNYDLKVAERDHGERIETEITPRDPAAAQAGRSPAAK</sequence>
<gene>
    <name evidence="4" type="primary">higA</name>
    <name evidence="4" type="ORF">DN412_10635</name>
</gene>
<feature type="region of interest" description="Disordered" evidence="2">
    <location>
        <begin position="90"/>
        <end position="113"/>
    </location>
</feature>
<protein>
    <submittedName>
        <fullName evidence="4">Addiction module antidote protein, HigA family</fullName>
    </submittedName>
</protein>
<evidence type="ECO:0000313" key="4">
    <source>
        <dbReference type="EMBL" id="RDK10386.1"/>
    </source>
</evidence>
<keyword evidence="5" id="KW-1185">Reference proteome</keyword>
<dbReference type="PANTHER" id="PTHR36924">
    <property type="entry name" value="ANTITOXIN HIGA-1"/>
    <property type="match status" value="1"/>
</dbReference>